<protein>
    <submittedName>
        <fullName evidence="2">Uncharacterized protein</fullName>
    </submittedName>
</protein>
<accession>A0AC35FNU1</accession>
<evidence type="ECO:0000313" key="2">
    <source>
        <dbReference type="WBParaSite" id="PS1159_v2.g1904.t1"/>
    </source>
</evidence>
<organism evidence="1 2">
    <name type="scientific">Panagrolaimus sp. PS1159</name>
    <dbReference type="NCBI Taxonomy" id="55785"/>
    <lineage>
        <taxon>Eukaryota</taxon>
        <taxon>Metazoa</taxon>
        <taxon>Ecdysozoa</taxon>
        <taxon>Nematoda</taxon>
        <taxon>Chromadorea</taxon>
        <taxon>Rhabditida</taxon>
        <taxon>Tylenchina</taxon>
        <taxon>Panagrolaimomorpha</taxon>
        <taxon>Panagrolaimoidea</taxon>
        <taxon>Panagrolaimidae</taxon>
        <taxon>Panagrolaimus</taxon>
    </lineage>
</organism>
<proteinExistence type="predicted"/>
<evidence type="ECO:0000313" key="1">
    <source>
        <dbReference type="Proteomes" id="UP000887580"/>
    </source>
</evidence>
<reference evidence="2" key="1">
    <citation type="submission" date="2022-11" db="UniProtKB">
        <authorList>
            <consortium name="WormBaseParasite"/>
        </authorList>
    </citation>
    <scope>IDENTIFICATION</scope>
</reference>
<sequence>MIDGETDTNDYDQVLVSVQPPTLTIPIPIQNESSEDSSDNDFPPPASTLNTIPLTTPVSSKNQHHYDEIDTRTTVTTTRTKIVDSPKKKSKRICAIFCLLLSTAIVSALVLLLVFGWHEKLSLGDIGQSGENGTEIGQGSLTMNSFSTDMVNIKTSTRTTSTLAKTIPTILPTDSWI</sequence>
<dbReference type="WBParaSite" id="PS1159_v2.g1904.t1">
    <property type="protein sequence ID" value="PS1159_v2.g1904.t1"/>
    <property type="gene ID" value="PS1159_v2.g1904"/>
</dbReference>
<dbReference type="Proteomes" id="UP000887580">
    <property type="component" value="Unplaced"/>
</dbReference>
<name>A0AC35FNU1_9BILA</name>